<feature type="transmembrane region" description="Helical" evidence="1">
    <location>
        <begin position="20"/>
        <end position="37"/>
    </location>
</feature>
<keyword evidence="3" id="KW-1185">Reference proteome</keyword>
<organism evidence="2 3">
    <name type="scientific">Pseudomonas inefficax</name>
    <dbReference type="NCBI Taxonomy" id="2078786"/>
    <lineage>
        <taxon>Bacteria</taxon>
        <taxon>Pseudomonadati</taxon>
        <taxon>Pseudomonadota</taxon>
        <taxon>Gammaproteobacteria</taxon>
        <taxon>Pseudomonadales</taxon>
        <taxon>Pseudomonadaceae</taxon>
        <taxon>Pseudomonas</taxon>
    </lineage>
</organism>
<keyword evidence="1" id="KW-0812">Transmembrane</keyword>
<reference evidence="2 3" key="1">
    <citation type="submission" date="2018-02" db="EMBL/GenBank/DDBJ databases">
        <authorList>
            <person name="Dubost A."/>
        </authorList>
    </citation>
    <scope>NUCLEOTIDE SEQUENCE [LARGE SCALE GENOMIC DNA]</scope>
    <source>
        <strain evidence="3">JV551A3</strain>
    </source>
</reference>
<keyword evidence="1" id="KW-1133">Transmembrane helix</keyword>
<proteinExistence type="predicted"/>
<protein>
    <submittedName>
        <fullName evidence="2">Uncharacterized protein</fullName>
    </submittedName>
</protein>
<name>A0AAQ1P933_9PSED</name>
<gene>
    <name evidence="2" type="ORF">JV551A3_V1_1640185</name>
</gene>
<comment type="caution">
    <text evidence="2">The sequence shown here is derived from an EMBL/GenBank/DDBJ whole genome shotgun (WGS) entry which is preliminary data.</text>
</comment>
<dbReference type="RefSeq" id="WP_133971232.1">
    <property type="nucleotide sequence ID" value="NZ_OPYN01000164.1"/>
</dbReference>
<dbReference type="AlphaFoldDB" id="A0AAQ1P933"/>
<accession>A0AAQ1P933</accession>
<feature type="transmembrane region" description="Helical" evidence="1">
    <location>
        <begin position="49"/>
        <end position="69"/>
    </location>
</feature>
<evidence type="ECO:0000256" key="1">
    <source>
        <dbReference type="SAM" id="Phobius"/>
    </source>
</evidence>
<keyword evidence="1" id="KW-0472">Membrane</keyword>
<evidence type="ECO:0000313" key="3">
    <source>
        <dbReference type="Proteomes" id="UP000294335"/>
    </source>
</evidence>
<dbReference type="EMBL" id="OPYN01000164">
    <property type="protein sequence ID" value="SPO62109.1"/>
    <property type="molecule type" value="Genomic_DNA"/>
</dbReference>
<dbReference type="Proteomes" id="UP000294335">
    <property type="component" value="Unassembled WGS sequence"/>
</dbReference>
<evidence type="ECO:0000313" key="2">
    <source>
        <dbReference type="EMBL" id="SPO62109.1"/>
    </source>
</evidence>
<sequence>MAVKDKIDAMVSKYGLNYRGYVLSTLIFPPAGVYVGWKMPGVPVALRLTLVAIALLTPLAITLLVGALLQSTRTQL</sequence>